<comment type="pathway">
    <text evidence="2">tRNA modification; wybutosine-tRNA(Phe) biosynthesis.</text>
</comment>
<comment type="catalytic activity">
    <reaction evidence="15">
        <text>7-[(3S)-(3-amino-3-methoxycarbonyl)propyl]wyosine(37) in tRNA(Phe) + S-adenosyl-L-methionine + CO2 = wybutosine(37) in tRNA(Phe) + S-adenosyl-L-homocysteine + 2 H(+)</text>
        <dbReference type="Rhea" id="RHEA:37119"/>
        <dbReference type="Rhea" id="RHEA-COMP:11844"/>
        <dbReference type="Rhea" id="RHEA-COMP:11847"/>
        <dbReference type="ChEBI" id="CHEBI:15378"/>
        <dbReference type="ChEBI" id="CHEBI:16526"/>
        <dbReference type="ChEBI" id="CHEBI:57856"/>
        <dbReference type="ChEBI" id="CHEBI:59789"/>
        <dbReference type="ChEBI" id="CHEBI:73544"/>
        <dbReference type="ChEBI" id="CHEBI:74275"/>
        <dbReference type="EC" id="2.3.1.231"/>
    </reaction>
</comment>
<dbReference type="RefSeq" id="XP_007719247.1">
    <property type="nucleotide sequence ID" value="XM_007721057.1"/>
</dbReference>
<evidence type="ECO:0000256" key="4">
    <source>
        <dbReference type="ARBA" id="ARBA00012155"/>
    </source>
</evidence>
<evidence type="ECO:0000256" key="3">
    <source>
        <dbReference type="ARBA" id="ARBA00010703"/>
    </source>
</evidence>
<evidence type="ECO:0000256" key="2">
    <source>
        <dbReference type="ARBA" id="ARBA00004797"/>
    </source>
</evidence>
<dbReference type="EMBL" id="AMWN01000001">
    <property type="protein sequence ID" value="EXJ95018.1"/>
    <property type="molecule type" value="Genomic_DNA"/>
</dbReference>
<dbReference type="Pfam" id="PF13418">
    <property type="entry name" value="Beta-prop_TYW4"/>
    <property type="match status" value="1"/>
</dbReference>
<protein>
    <recommendedName>
        <fullName evidence="6">tRNA wybutosine-synthesizing protein 4</fullName>
        <ecNumber evidence="5">2.1.1.290</ecNumber>
        <ecNumber evidence="4">2.3.1.231</ecNumber>
    </recommendedName>
    <alternativeName>
        <fullName evidence="13">Leucine carboxyl methyltransferase 2</fullName>
    </alternativeName>
    <alternativeName>
        <fullName evidence="14">tRNA(Phe) (7-(3-amino-3-(methoxycarbonyl)propyl)wyosine(37)-N)-methoxycarbonyltransferase</fullName>
    </alternativeName>
    <alternativeName>
        <fullName evidence="12">tRNA(Phe) (7-(3-amino-3-carboxypropyl)wyosine(37)-O)-methyltransferase</fullName>
    </alternativeName>
</protein>
<dbReference type="PANTHER" id="PTHR46529:SF1">
    <property type="entry name" value="TRNA WYBUTOSINE-SYNTHESIZING PROTEIN 4"/>
    <property type="match status" value="1"/>
</dbReference>
<dbReference type="InterPro" id="IPR015915">
    <property type="entry name" value="Kelch-typ_b-propeller"/>
</dbReference>
<dbReference type="Gene3D" id="2.120.10.80">
    <property type="entry name" value="Kelch-type beta propeller"/>
    <property type="match status" value="1"/>
</dbReference>
<dbReference type="SUPFAM" id="SSF117281">
    <property type="entry name" value="Kelch motif"/>
    <property type="match status" value="1"/>
</dbReference>
<evidence type="ECO:0000256" key="1">
    <source>
        <dbReference type="ARBA" id="ARBA00001806"/>
    </source>
</evidence>
<feature type="region of interest" description="Disordered" evidence="16">
    <location>
        <begin position="988"/>
        <end position="1020"/>
    </location>
</feature>
<evidence type="ECO:0000256" key="7">
    <source>
        <dbReference type="ARBA" id="ARBA00022603"/>
    </source>
</evidence>
<dbReference type="InterPro" id="IPR007213">
    <property type="entry name" value="Ppm1/Ppm2/Tcmp"/>
</dbReference>
<dbReference type="HOGENOM" id="CLU_002761_1_0_1"/>
<comment type="function">
    <text evidence="11">Probable S-adenosyl-L-methionine-dependent methyltransferase that acts as a component of the wybutosine biosynthesis pathway. Wybutosine is a hyper modified guanosine with a tricyclic base found at the 3'-position adjacent to the anticodon of eukaryotic phenylalanine tRNA. May methylate the carboxyl group of leucine residues to form alpha-leucine ester residues.</text>
</comment>
<comment type="catalytic activity">
    <reaction evidence="1">
        <text>7-[(3S)-3-amino-3-carboxypropyl]wyosine(37) in tRNA(Phe) + S-adenosyl-L-methionine = 7-[(3S)-(3-amino-3-methoxycarbonyl)propyl]wyosine(37) in tRNA(Phe) + S-adenosyl-L-homocysteine</text>
        <dbReference type="Rhea" id="RHEA:36903"/>
        <dbReference type="Rhea" id="RHEA-COMP:10379"/>
        <dbReference type="Rhea" id="RHEA-COMP:11844"/>
        <dbReference type="ChEBI" id="CHEBI:57856"/>
        <dbReference type="ChEBI" id="CHEBI:59789"/>
        <dbReference type="ChEBI" id="CHEBI:73543"/>
        <dbReference type="ChEBI" id="CHEBI:74275"/>
        <dbReference type="EC" id="2.1.1.290"/>
    </reaction>
</comment>
<dbReference type="UniPathway" id="UPA00375"/>
<dbReference type="SUPFAM" id="SSF51197">
    <property type="entry name" value="Clavaminate synthase-like"/>
    <property type="match status" value="1"/>
</dbReference>
<dbReference type="PROSITE" id="PS51184">
    <property type="entry name" value="JMJC"/>
    <property type="match status" value="1"/>
</dbReference>
<dbReference type="Gene3D" id="2.60.120.650">
    <property type="entry name" value="Cupin"/>
    <property type="match status" value="1"/>
</dbReference>
<evidence type="ECO:0000313" key="18">
    <source>
        <dbReference type="EMBL" id="EXJ95018.1"/>
    </source>
</evidence>
<keyword evidence="7" id="KW-0489">Methyltransferase</keyword>
<dbReference type="InterPro" id="IPR003347">
    <property type="entry name" value="JmjC_dom"/>
</dbReference>
<keyword evidence="9" id="KW-0949">S-adenosyl-L-methionine</keyword>
<dbReference type="eggNOG" id="KOG2918">
    <property type="taxonomic scope" value="Eukaryota"/>
</dbReference>
<evidence type="ECO:0000256" key="12">
    <source>
        <dbReference type="ARBA" id="ARBA00029750"/>
    </source>
</evidence>
<evidence type="ECO:0000256" key="14">
    <source>
        <dbReference type="ARBA" id="ARBA00030847"/>
    </source>
</evidence>
<dbReference type="GO" id="GO:0031591">
    <property type="term" value="P:wybutosine biosynthetic process"/>
    <property type="evidence" value="ECO:0007669"/>
    <property type="project" value="TreeGrafter"/>
</dbReference>
<dbReference type="Proteomes" id="UP000019484">
    <property type="component" value="Unassembled WGS sequence"/>
</dbReference>
<dbReference type="Gene3D" id="3.40.50.150">
    <property type="entry name" value="Vaccinia Virus protein VP39"/>
    <property type="match status" value="1"/>
</dbReference>
<evidence type="ECO:0000256" key="5">
    <source>
        <dbReference type="ARBA" id="ARBA00012779"/>
    </source>
</evidence>
<evidence type="ECO:0000256" key="13">
    <source>
        <dbReference type="ARBA" id="ARBA00030231"/>
    </source>
</evidence>
<dbReference type="InterPro" id="IPR041667">
    <property type="entry name" value="Cupin_8"/>
</dbReference>
<organism evidence="18 19">
    <name type="scientific">Capronia coronata CBS 617.96</name>
    <dbReference type="NCBI Taxonomy" id="1182541"/>
    <lineage>
        <taxon>Eukaryota</taxon>
        <taxon>Fungi</taxon>
        <taxon>Dikarya</taxon>
        <taxon>Ascomycota</taxon>
        <taxon>Pezizomycotina</taxon>
        <taxon>Eurotiomycetes</taxon>
        <taxon>Chaetothyriomycetidae</taxon>
        <taxon>Chaetothyriales</taxon>
        <taxon>Herpotrichiellaceae</taxon>
        <taxon>Capronia</taxon>
    </lineage>
</organism>
<keyword evidence="19" id="KW-1185">Reference proteome</keyword>
<evidence type="ECO:0000256" key="9">
    <source>
        <dbReference type="ARBA" id="ARBA00022691"/>
    </source>
</evidence>
<reference evidence="18 19" key="1">
    <citation type="submission" date="2013-03" db="EMBL/GenBank/DDBJ databases">
        <title>The Genome Sequence of Capronia coronata CBS 617.96.</title>
        <authorList>
            <consortium name="The Broad Institute Genomics Platform"/>
            <person name="Cuomo C."/>
            <person name="de Hoog S."/>
            <person name="Gorbushina A."/>
            <person name="Walker B."/>
            <person name="Young S.K."/>
            <person name="Zeng Q."/>
            <person name="Gargeya S."/>
            <person name="Fitzgerald M."/>
            <person name="Haas B."/>
            <person name="Abouelleil A."/>
            <person name="Allen A.W."/>
            <person name="Alvarado L."/>
            <person name="Arachchi H.M."/>
            <person name="Berlin A.M."/>
            <person name="Chapman S.B."/>
            <person name="Gainer-Dewar J."/>
            <person name="Goldberg J."/>
            <person name="Griggs A."/>
            <person name="Gujja S."/>
            <person name="Hansen M."/>
            <person name="Howarth C."/>
            <person name="Imamovic A."/>
            <person name="Ireland A."/>
            <person name="Larimer J."/>
            <person name="McCowan C."/>
            <person name="Murphy C."/>
            <person name="Pearson M."/>
            <person name="Poon T.W."/>
            <person name="Priest M."/>
            <person name="Roberts A."/>
            <person name="Saif S."/>
            <person name="Shea T."/>
            <person name="Sisk P."/>
            <person name="Sykes S."/>
            <person name="Wortman J."/>
            <person name="Nusbaum C."/>
            <person name="Birren B."/>
        </authorList>
    </citation>
    <scope>NUCLEOTIDE SEQUENCE [LARGE SCALE GENOMIC DNA]</scope>
    <source>
        <strain evidence="18 19">CBS 617.96</strain>
    </source>
</reference>
<dbReference type="Pfam" id="PF04072">
    <property type="entry name" value="LCM"/>
    <property type="match status" value="1"/>
</dbReference>
<gene>
    <name evidence="18" type="ORF">A1O1_00136</name>
</gene>
<dbReference type="PANTHER" id="PTHR46529">
    <property type="entry name" value="TRNA WYBUTOSINE-SYNTHESIZING PROTEIN 4"/>
    <property type="match status" value="1"/>
</dbReference>
<dbReference type="EC" id="2.3.1.231" evidence="4"/>
<dbReference type="OrthoDB" id="47172at2759"/>
<dbReference type="SUPFAM" id="SSF53335">
    <property type="entry name" value="S-adenosyl-L-methionine-dependent methyltransferases"/>
    <property type="match status" value="1"/>
</dbReference>
<dbReference type="GeneID" id="19155046"/>
<evidence type="ECO:0000313" key="19">
    <source>
        <dbReference type="Proteomes" id="UP000019484"/>
    </source>
</evidence>
<dbReference type="GO" id="GO:0008175">
    <property type="term" value="F:tRNA methyltransferase activity"/>
    <property type="evidence" value="ECO:0007669"/>
    <property type="project" value="TreeGrafter"/>
</dbReference>
<dbReference type="InterPro" id="IPR029063">
    <property type="entry name" value="SAM-dependent_MTases_sf"/>
</dbReference>
<evidence type="ECO:0000256" key="10">
    <source>
        <dbReference type="ARBA" id="ARBA00022694"/>
    </source>
</evidence>
<accession>W9YR44</accession>
<dbReference type="Pfam" id="PF13621">
    <property type="entry name" value="Cupin_8"/>
    <property type="match status" value="1"/>
</dbReference>
<evidence type="ECO:0000256" key="15">
    <source>
        <dbReference type="ARBA" id="ARBA00049250"/>
    </source>
</evidence>
<name>W9YR44_9EURO</name>
<comment type="similarity">
    <text evidence="3">Belongs to the methyltransferase superfamily. LCMT family.</text>
</comment>
<evidence type="ECO:0000256" key="16">
    <source>
        <dbReference type="SAM" id="MobiDB-lite"/>
    </source>
</evidence>
<keyword evidence="8" id="KW-0808">Transferase</keyword>
<evidence type="ECO:0000256" key="8">
    <source>
        <dbReference type="ARBA" id="ARBA00022679"/>
    </source>
</evidence>
<dbReference type="GO" id="GO:0030488">
    <property type="term" value="P:tRNA methylation"/>
    <property type="evidence" value="ECO:0007669"/>
    <property type="project" value="TreeGrafter"/>
</dbReference>
<feature type="domain" description="JmjC" evidence="17">
    <location>
        <begin position="845"/>
        <end position="990"/>
    </location>
</feature>
<proteinExistence type="inferred from homology"/>
<feature type="region of interest" description="Disordered" evidence="16">
    <location>
        <begin position="340"/>
        <end position="362"/>
    </location>
</feature>
<evidence type="ECO:0000259" key="17">
    <source>
        <dbReference type="PROSITE" id="PS51184"/>
    </source>
</evidence>
<sequence>MGSTKGDGNDVVHDGIQLERNAGLFMATNTSTIAFKGNAELLYLPKPHFFKPFLKQPVRASAAVNRGHWLRMRAIGWVVRQFLEKPSAQPKVIINLGCGYDPLPFQWLSRETRLCANTKFVDVDYEPLLQTKCEIILNSYDMSDMLHSVETNPTEKSPILLDSEEYAAIGCDLRNLRRLDRLLKAVVVPEQSIVLCIAEDSLAYMATDAANALISWSSKLSSDVTFCLLDPFSPDQPDNPFTAKMANHYAKQGTPLNSMFQYYGQYTQTQRFRLAGFTQIEFQNLWQLWADSRFLSPSQRMALDHVEPFDAWEEFALWASHYCLVVAHNRGDPVLPERVLSRRSSDASDASDISARTSSPTHPDSQLFAFRYYKDPGCLCQRHHGSSYPIPDQDAIAIYGGQGPDSILSTSAVCRPRHLDDETPVVLPPDVGPRCCHVLTSMNDGGNILVGGRRSPTQPLKDCWLQKGTTWYRIHDLPEPRYRCRVVAVTLPNNVFGAICFGGKTGPATVATDILLWEPNTGWRVLQALRNTPIPRFGPNFIRLGFNHGLLFGGLRQDGVICPDLWRWRLVIRDNVVAGISFRPSHALDASIGAYPWVARFGASYGFVQDYLLIIGGVASGGCIPKTYEILSLVGSFSNLGDGKELSLRVTSVAPARSPDCPRPFLIGHSTLRTRTGMYVILGGGATCFNYGDCFNSGIWVLHEKEAGLTADWVIVPTRPSSLVTTNADCCRHGTAVQPVDIPVERIQLKDGLNFVSIVRQAQPSLMTGLDFGPCARLWSLGYLMAKAGLNNNKARASDGAYQRSSNSQIHGEACVSRHQMLCLANGCEGCPPTSKLLLQGLSLNRLPRLASDFQIPQRLNSMMPHLESIRLDLSKGTTALRYDVTGTVVFQVKGLRKVVLFPPADLNRLEILPGSATSKLRVFEETTSAKTLQAPSGTRPHVSLIGPGDTLFIPPFWTYSTTSAQNTEYAECLTNVSQQLQYQPARPTLSTGAMSANSSSSGYTSETASECAPPLSSISPQRTRVHSVDIAVRVSFRTMTADQYTKTADGVGVSGLAVYDAGHKDVDSIIRRFLGDAQRAQPTYQEKSTRLLKGQADPDCPFSTDHVPAEVTKAFLERLGRELLSKAADL</sequence>
<dbReference type="EC" id="2.1.1.290" evidence="5"/>
<keyword evidence="10" id="KW-0819">tRNA processing</keyword>
<dbReference type="AlphaFoldDB" id="W9YR44"/>
<feature type="compositionally biased region" description="Low complexity" evidence="16">
    <location>
        <begin position="347"/>
        <end position="359"/>
    </location>
</feature>
<comment type="caution">
    <text evidence="18">The sequence shown here is derived from an EMBL/GenBank/DDBJ whole genome shotgun (WGS) entry which is preliminary data.</text>
</comment>
<dbReference type="STRING" id="1182541.W9YR44"/>
<evidence type="ECO:0000256" key="6">
    <source>
        <dbReference type="ARBA" id="ARBA00018045"/>
    </source>
</evidence>
<feature type="compositionally biased region" description="Low complexity" evidence="16">
    <location>
        <begin position="991"/>
        <end position="1010"/>
    </location>
</feature>
<evidence type="ECO:0000256" key="11">
    <source>
        <dbReference type="ARBA" id="ARBA00025588"/>
    </source>
</evidence>